<evidence type="ECO:0000256" key="2">
    <source>
        <dbReference type="ARBA" id="ARBA00022448"/>
    </source>
</evidence>
<dbReference type="InterPro" id="IPR012910">
    <property type="entry name" value="Plug_dom"/>
</dbReference>
<dbReference type="InterPro" id="IPR036942">
    <property type="entry name" value="Beta-barrel_TonB_sf"/>
</dbReference>
<dbReference type="NCBIfam" id="TIGR04056">
    <property type="entry name" value="OMP_RagA_SusC"/>
    <property type="match status" value="1"/>
</dbReference>
<dbReference type="InterPro" id="IPR023997">
    <property type="entry name" value="TonB-dep_OMP_SusC/RagA_CS"/>
</dbReference>
<evidence type="ECO:0000256" key="3">
    <source>
        <dbReference type="ARBA" id="ARBA00022452"/>
    </source>
</evidence>
<evidence type="ECO:0000256" key="4">
    <source>
        <dbReference type="ARBA" id="ARBA00022692"/>
    </source>
</evidence>
<name>A0ABX4EFE8_SEGBR</name>
<dbReference type="InterPro" id="IPR000531">
    <property type="entry name" value="Beta-barrel_TonB"/>
</dbReference>
<keyword evidence="5 9" id="KW-0798">TonB box</keyword>
<dbReference type="SUPFAM" id="SSF49464">
    <property type="entry name" value="Carboxypeptidase regulatory domain-like"/>
    <property type="match status" value="1"/>
</dbReference>
<dbReference type="InterPro" id="IPR023996">
    <property type="entry name" value="TonB-dep_OMP_SusC/RagA"/>
</dbReference>
<feature type="chain" id="PRO_5046601090" evidence="10">
    <location>
        <begin position="22"/>
        <end position="1070"/>
    </location>
</feature>
<evidence type="ECO:0000256" key="9">
    <source>
        <dbReference type="RuleBase" id="RU003357"/>
    </source>
</evidence>
<dbReference type="EMBL" id="NPJF01000052">
    <property type="protein sequence ID" value="OYP53787.1"/>
    <property type="molecule type" value="Genomic_DNA"/>
</dbReference>
<comment type="subcellular location">
    <subcellularLocation>
        <location evidence="1 8">Cell outer membrane</location>
        <topology evidence="1 8">Multi-pass membrane protein</topology>
    </subcellularLocation>
</comment>
<evidence type="ECO:0000256" key="8">
    <source>
        <dbReference type="PROSITE-ProRule" id="PRU01360"/>
    </source>
</evidence>
<evidence type="ECO:0000256" key="7">
    <source>
        <dbReference type="ARBA" id="ARBA00023237"/>
    </source>
</evidence>
<evidence type="ECO:0000259" key="11">
    <source>
        <dbReference type="Pfam" id="PF00593"/>
    </source>
</evidence>
<keyword evidence="10" id="KW-0732">Signal</keyword>
<sequence length="1070" mass="117903">MEKRLTTILACSFLSCGIAMAQTQVQGTVISSEDGLPVVGASVIVAGTKTGTLTDVDGKFSLSVPSGAKLVISYLGMQQKTVNASGNLRISLDPDNKLLNEVVVTALGVSREKKALGYAVSEVAGSDLLKSRGGLSNPVNALQGKVAGLSISSGAGSMGGSSKILIRGNNSLSGNNQPLFVVDGVPIEGTDYNSTSTARGAGGYDYGNLVQDINPDDIENISVLKGAAATALYGSRAANGVIMITTKHAKGKDLQVDFTSTVGFESVTKLPKLQSEYGGGYGEDDFGTAIINGKEYTTVDYSMDESWGPKLDGRQVLSWYDLAKWEANGKVGDPTTSAWSPASSDYRDFFNTGVSFTNNIAVSQALDNGSFRVSYTNTDLKGYLPNSSQYKNTLNVTGNVTSKDKKLNIFTNVNYFNNRTKGRQDTGYGDNNIMVKFTQWGQRQLNMNELEEYYMYPDGTQATWNRNKVDDPTPAYHNNVYWSRYKTYENDVRNRIYGNLGFSYQILPELKFQYKANLDFYVDKQYERNAVGSQEESKYSEISRQQYEINHELMLQYAQKFKDFSLSANVGANIMKRHYEYLYGTTKGGLAIADFYNLANSISTPTSENLKREKGTNSLFADVTVGYKDQLYLEATLRGDKSSALPSSNNTYVYPSVSASWLFSEVLKEKAPWLSYGKIRAGFSQVGNDTDPYQIYSTYTQYTNIDSNTPGYRLPNTLNNADLKPESTTSFEIGLEASFLNNRLGFDFTYYHTNTKDEILPLSVSGTTGYLYKMINSGEISNSGIEFALHATPIKNRDFEWNTNLTLSSNKNKVKSLTDGVDYYRIASAPFAAEIGAVVGEEYGVIRTKDFLYDSEGHKLVDPETGQYLATDSYVSVANIFPDFTGGWNNTFRYKNFDASIQFDFSKGGHFFSTTQMWGTYCGMFEETAANGVRENGIVAQGYVAAVDESGNLIKNADGTYKSTGVNTKTVDARDYFENYYTGPGAQNVLRSDYIKLREINLGYTFKLNPNYFVKYLRLSAYGRNLAVWGPDTKHFDPEMIVTSSGNVQGIEGGATPMVASYGFTVNLKF</sequence>
<feature type="domain" description="TonB-dependent receptor plug" evidence="12">
    <location>
        <begin position="119"/>
        <end position="241"/>
    </location>
</feature>
<dbReference type="InterPro" id="IPR039426">
    <property type="entry name" value="TonB-dep_rcpt-like"/>
</dbReference>
<keyword evidence="6 8" id="KW-0472">Membrane</keyword>
<comment type="similarity">
    <text evidence="8 9">Belongs to the TonB-dependent receptor family.</text>
</comment>
<dbReference type="RefSeq" id="WP_094448855.1">
    <property type="nucleotide sequence ID" value="NZ_CP091802.1"/>
</dbReference>
<keyword evidence="4 8" id="KW-0812">Transmembrane</keyword>
<dbReference type="InterPro" id="IPR037066">
    <property type="entry name" value="Plug_dom_sf"/>
</dbReference>
<accession>A0ABX4EFE8</accession>
<evidence type="ECO:0000313" key="14">
    <source>
        <dbReference type="Proteomes" id="UP000216189"/>
    </source>
</evidence>
<dbReference type="Pfam" id="PF13715">
    <property type="entry name" value="CarbopepD_reg_2"/>
    <property type="match status" value="1"/>
</dbReference>
<dbReference type="Pfam" id="PF00593">
    <property type="entry name" value="TonB_dep_Rec_b-barrel"/>
    <property type="match status" value="1"/>
</dbReference>
<keyword evidence="2 8" id="KW-0813">Transport</keyword>
<organism evidence="13 14">
    <name type="scientific">Segatella bryantii</name>
    <name type="common">Prevotella bryantii</name>
    <dbReference type="NCBI Taxonomy" id="77095"/>
    <lineage>
        <taxon>Bacteria</taxon>
        <taxon>Pseudomonadati</taxon>
        <taxon>Bacteroidota</taxon>
        <taxon>Bacteroidia</taxon>
        <taxon>Bacteroidales</taxon>
        <taxon>Prevotellaceae</taxon>
        <taxon>Segatella</taxon>
    </lineage>
</organism>
<dbReference type="NCBIfam" id="TIGR04057">
    <property type="entry name" value="SusC_RagA_signa"/>
    <property type="match status" value="1"/>
</dbReference>
<dbReference type="Gene3D" id="2.40.170.20">
    <property type="entry name" value="TonB-dependent receptor, beta-barrel domain"/>
    <property type="match status" value="1"/>
</dbReference>
<reference evidence="13 14" key="1">
    <citation type="submission" date="2017-08" db="EMBL/GenBank/DDBJ databases">
        <title>Comparative genomics of non-oral Prevotella species.</title>
        <authorList>
            <person name="Accetto T."/>
            <person name="Nograsek B."/>
            <person name="Avgustin G."/>
        </authorList>
    </citation>
    <scope>NUCLEOTIDE SEQUENCE [LARGE SCALE GENOMIC DNA]</scope>
    <source>
        <strain evidence="13 14">TC1-1</strain>
    </source>
</reference>
<dbReference type="SUPFAM" id="SSF56935">
    <property type="entry name" value="Porins"/>
    <property type="match status" value="1"/>
</dbReference>
<gene>
    <name evidence="13" type="ORF">CIK91_10760</name>
</gene>
<dbReference type="PROSITE" id="PS52016">
    <property type="entry name" value="TONB_DEPENDENT_REC_3"/>
    <property type="match status" value="1"/>
</dbReference>
<evidence type="ECO:0000256" key="6">
    <source>
        <dbReference type="ARBA" id="ARBA00023136"/>
    </source>
</evidence>
<evidence type="ECO:0000256" key="5">
    <source>
        <dbReference type="ARBA" id="ARBA00023077"/>
    </source>
</evidence>
<feature type="signal peptide" evidence="10">
    <location>
        <begin position="1"/>
        <end position="21"/>
    </location>
</feature>
<evidence type="ECO:0000313" key="13">
    <source>
        <dbReference type="EMBL" id="OYP53787.1"/>
    </source>
</evidence>
<dbReference type="PROSITE" id="PS51257">
    <property type="entry name" value="PROKAR_LIPOPROTEIN"/>
    <property type="match status" value="1"/>
</dbReference>
<dbReference type="InterPro" id="IPR008969">
    <property type="entry name" value="CarboxyPept-like_regulatory"/>
</dbReference>
<evidence type="ECO:0000256" key="10">
    <source>
        <dbReference type="SAM" id="SignalP"/>
    </source>
</evidence>
<evidence type="ECO:0000256" key="1">
    <source>
        <dbReference type="ARBA" id="ARBA00004571"/>
    </source>
</evidence>
<evidence type="ECO:0000259" key="12">
    <source>
        <dbReference type="Pfam" id="PF07715"/>
    </source>
</evidence>
<protein>
    <submittedName>
        <fullName evidence="13">SusC/RagA family TonB-linked outer membrane protein</fullName>
    </submittedName>
</protein>
<keyword evidence="7 8" id="KW-0998">Cell outer membrane</keyword>
<dbReference type="Proteomes" id="UP000216189">
    <property type="component" value="Unassembled WGS sequence"/>
</dbReference>
<proteinExistence type="inferred from homology"/>
<dbReference type="Pfam" id="PF07715">
    <property type="entry name" value="Plug"/>
    <property type="match status" value="1"/>
</dbReference>
<feature type="domain" description="TonB-dependent receptor-like beta-barrel" evidence="11">
    <location>
        <begin position="452"/>
        <end position="903"/>
    </location>
</feature>
<comment type="caution">
    <text evidence="13">The sequence shown here is derived from an EMBL/GenBank/DDBJ whole genome shotgun (WGS) entry which is preliminary data.</text>
</comment>
<dbReference type="Gene3D" id="2.60.40.1120">
    <property type="entry name" value="Carboxypeptidase-like, regulatory domain"/>
    <property type="match status" value="1"/>
</dbReference>
<keyword evidence="3 8" id="KW-1134">Transmembrane beta strand</keyword>
<keyword evidence="14" id="KW-1185">Reference proteome</keyword>
<dbReference type="Gene3D" id="2.170.130.10">
    <property type="entry name" value="TonB-dependent receptor, plug domain"/>
    <property type="match status" value="1"/>
</dbReference>